<reference evidence="1" key="1">
    <citation type="submission" date="2011-10" db="EMBL/GenBank/DDBJ databases">
        <title>The Genome Sequence of Fusarium oxysporum HDV247.</title>
        <authorList>
            <consortium name="The Broad Institute Genome Sequencing Platform"/>
            <person name="Ma L.-J."/>
            <person name="Gale L.R."/>
            <person name="Schwartz D.C."/>
            <person name="Zhou S."/>
            <person name="Corby-Kistler H."/>
            <person name="Young S.K."/>
            <person name="Zeng Q."/>
            <person name="Gargeya S."/>
            <person name="Fitzgerald M."/>
            <person name="Haas B."/>
            <person name="Abouelleil A."/>
            <person name="Alvarado L."/>
            <person name="Arachchi H.M."/>
            <person name="Berlin A."/>
            <person name="Brown A."/>
            <person name="Chapman S.B."/>
            <person name="Chen Z."/>
            <person name="Dunbar C."/>
            <person name="Freedman E."/>
            <person name="Gearin G."/>
            <person name="Goldberg J."/>
            <person name="Griggs A."/>
            <person name="Gujja S."/>
            <person name="Heiman D."/>
            <person name="Howarth C."/>
            <person name="Larson L."/>
            <person name="Lui A."/>
            <person name="MacDonald P.J.P."/>
            <person name="Montmayeur A."/>
            <person name="Murphy C."/>
            <person name="Neiman D."/>
            <person name="Pearson M."/>
            <person name="Priest M."/>
            <person name="Roberts A."/>
            <person name="Saif S."/>
            <person name="Shea T."/>
            <person name="Shenoy N."/>
            <person name="Sisk P."/>
            <person name="Stolte C."/>
            <person name="Sykes S."/>
            <person name="Wortman J."/>
            <person name="Nusbaum C."/>
            <person name="Birren B."/>
        </authorList>
    </citation>
    <scope>NUCLEOTIDE SEQUENCE [LARGE SCALE GENOMIC DNA]</scope>
    <source>
        <strain evidence="1">HDV247</strain>
    </source>
</reference>
<protein>
    <submittedName>
        <fullName evidence="1">Uncharacterized protein</fullName>
    </submittedName>
</protein>
<name>W9NZK0_FUSOX</name>
<reference evidence="1" key="2">
    <citation type="submission" date="2012-05" db="EMBL/GenBank/DDBJ databases">
        <title>Annotation of the Genome Sequence of Fusarium oxysporum HDV247.</title>
        <authorList>
            <consortium name="The Broad Institute Genomics Platform"/>
            <person name="Ma L.-J."/>
            <person name="Corby-Kistler H."/>
            <person name="Broz K."/>
            <person name="Gale L.R."/>
            <person name="Jonkers W."/>
            <person name="O'Donnell K."/>
            <person name="Ploetz R."/>
            <person name="Steinberg C."/>
            <person name="Schwartz D.C."/>
            <person name="VanEtten H."/>
            <person name="Zhou S."/>
            <person name="Young S.K."/>
            <person name="Zeng Q."/>
            <person name="Gargeya S."/>
            <person name="Fitzgerald M."/>
            <person name="Abouelleil A."/>
            <person name="Alvarado L."/>
            <person name="Chapman S.B."/>
            <person name="Gainer-Dewar J."/>
            <person name="Goldberg J."/>
            <person name="Griggs A."/>
            <person name="Gujja S."/>
            <person name="Hansen M."/>
            <person name="Howarth C."/>
            <person name="Imamovic A."/>
            <person name="Ireland A."/>
            <person name="Larimer J."/>
            <person name="McCowan C."/>
            <person name="Murphy C."/>
            <person name="Pearson M."/>
            <person name="Poon T.W."/>
            <person name="Priest M."/>
            <person name="Roberts A."/>
            <person name="Saif S."/>
            <person name="Shea T."/>
            <person name="Sykes S."/>
            <person name="Wortman J."/>
            <person name="Nusbaum C."/>
            <person name="Birren B."/>
        </authorList>
    </citation>
    <scope>NUCLEOTIDE SEQUENCE</scope>
    <source>
        <strain evidence="1">HDV247</strain>
    </source>
</reference>
<evidence type="ECO:0000313" key="1">
    <source>
        <dbReference type="EMBL" id="EXA36166.1"/>
    </source>
</evidence>
<dbReference type="EMBL" id="JH650977">
    <property type="protein sequence ID" value="EXA36166.1"/>
    <property type="molecule type" value="Genomic_DNA"/>
</dbReference>
<organism evidence="1">
    <name type="scientific">Fusarium oxysporum f. sp. pisi HDV247</name>
    <dbReference type="NCBI Taxonomy" id="1080344"/>
    <lineage>
        <taxon>Eukaryota</taxon>
        <taxon>Fungi</taxon>
        <taxon>Dikarya</taxon>
        <taxon>Ascomycota</taxon>
        <taxon>Pezizomycotina</taxon>
        <taxon>Sordariomycetes</taxon>
        <taxon>Hypocreomycetidae</taxon>
        <taxon>Hypocreales</taxon>
        <taxon>Nectriaceae</taxon>
        <taxon>Fusarium</taxon>
        <taxon>Fusarium oxysporum species complex</taxon>
    </lineage>
</organism>
<accession>W9NZK0</accession>
<dbReference type="Proteomes" id="UP000030751">
    <property type="component" value="Unassembled WGS sequence"/>
</dbReference>
<proteinExistence type="predicted"/>
<dbReference type="AlphaFoldDB" id="W9NZK0"/>
<sequence>MSEASVKATTTVDLLAIGVKGRSEWTGIFTVWPLT</sequence>
<dbReference type="HOGENOM" id="CLU_3368522_0_0_1"/>
<gene>
    <name evidence="1" type="ORF">FOVG_13264</name>
</gene>